<feature type="compositionally biased region" description="Basic and acidic residues" evidence="1">
    <location>
        <begin position="490"/>
        <end position="500"/>
    </location>
</feature>
<dbReference type="PANTHER" id="PTHR10337:SF11">
    <property type="entry name" value="DSHC PROTEIN"/>
    <property type="match status" value="1"/>
</dbReference>
<feature type="region of interest" description="Disordered" evidence="1">
    <location>
        <begin position="124"/>
        <end position="167"/>
    </location>
</feature>
<evidence type="ECO:0000256" key="1">
    <source>
        <dbReference type="SAM" id="MobiDB-lite"/>
    </source>
</evidence>
<dbReference type="EMBL" id="HG994586">
    <property type="protein sequence ID" value="CAF3007027.1"/>
    <property type="molecule type" value="Genomic_DNA"/>
</dbReference>
<dbReference type="CDD" id="cd01209">
    <property type="entry name" value="PTB_Shc"/>
    <property type="match status" value="1"/>
</dbReference>
<accession>A0A7R8D5Q2</accession>
<dbReference type="InterPro" id="IPR051235">
    <property type="entry name" value="CEP152/SHC-Transforming"/>
</dbReference>
<feature type="compositionally biased region" description="Polar residues" evidence="1">
    <location>
        <begin position="464"/>
        <end position="478"/>
    </location>
</feature>
<dbReference type="AlphaFoldDB" id="A0A7R8D5Q2"/>
<proteinExistence type="predicted"/>
<name>A0A7R8D5Q2_LEPSM</name>
<dbReference type="GO" id="GO:0007169">
    <property type="term" value="P:cell surface receptor protein tyrosine kinase signaling pathway"/>
    <property type="evidence" value="ECO:0007669"/>
    <property type="project" value="TreeGrafter"/>
</dbReference>
<feature type="region of interest" description="Disordered" evidence="1">
    <location>
        <begin position="79"/>
        <end position="98"/>
    </location>
</feature>
<dbReference type="FunFam" id="2.30.29.30:FF:000377">
    <property type="entry name" value="Shc transforming protein"/>
    <property type="match status" value="1"/>
</dbReference>
<dbReference type="InterPro" id="IPR006019">
    <property type="entry name" value="PID_Shc-like"/>
</dbReference>
<dbReference type="PROSITE" id="PS50001">
    <property type="entry name" value="SH2"/>
    <property type="match status" value="1"/>
</dbReference>
<dbReference type="InterPro" id="IPR000980">
    <property type="entry name" value="SH2"/>
</dbReference>
<dbReference type="PRINTS" id="PR00629">
    <property type="entry name" value="SHCPIDOMAIN"/>
</dbReference>
<dbReference type="GO" id="GO:0005886">
    <property type="term" value="C:plasma membrane"/>
    <property type="evidence" value="ECO:0007669"/>
    <property type="project" value="TreeGrafter"/>
</dbReference>
<keyword evidence="3" id="KW-1185">Reference proteome</keyword>
<dbReference type="GO" id="GO:0030971">
    <property type="term" value="F:receptor tyrosine kinase binding"/>
    <property type="evidence" value="ECO:0007669"/>
    <property type="project" value="TreeGrafter"/>
</dbReference>
<dbReference type="InterPro" id="IPR011993">
    <property type="entry name" value="PH-like_dom_sf"/>
</dbReference>
<dbReference type="SUPFAM" id="SSF50729">
    <property type="entry name" value="PH domain-like"/>
    <property type="match status" value="1"/>
</dbReference>
<sequence>MGSIAYMTLEDRGFYSDESFLIQKAAELPLKDPSRSFNENNTKAKHPQTPLPHSRGNNQSRSKNNNCTRSSFSNILQHVTSASEQVTHSSSSTSSSSSEICVPCELLGDTQRRRSLTRRLFKDFKKATSAASSSTNDGSTSPPAPTIGGSAKSSSPPSRNSPSNLSFSLSTESLEDRLRFSQLNELTRQTRSLERNHRHLVDIDSSCRYSREVGSTQVSVDLPRPSLGRSSSSIDFNLRYQPDPTSACKKIIPPPPPITTTTPKTTSKRMSLRSSNLNIVSKPARGWLHPDILFVQDGINFAVQYIGSLKVNTSMKVLDFDTRSAIAKECINRVCEAAGRQVSDNKRTTDPNVTQMLDDSPNMEQSGSSFQLTVTSLWLKLSDYDTGKAVLTHIMPNISFASGGDADTSNYVAYVAKDKTHGGTRSCYVIECTGGRAQEVITTIGQAFELRFKEYLKRAPPIKQQHSVKSMQSQGNSSKSDDVEYYNDLPGKKPPLEPRESMVSASNNLIDFNTEIGPSVKSEPEYINGDVVNASREEKLKVRDPFDMSPFPANSSSLPSPVTPQLPTSCAARGGGSGDIVSEVWFHGPISRKESEILLQKDGDFLVRESLGSPGQYVLTGDAE</sequence>
<dbReference type="Pfam" id="PF00640">
    <property type="entry name" value="PID"/>
    <property type="match status" value="1"/>
</dbReference>
<dbReference type="SMART" id="SM00462">
    <property type="entry name" value="PTB"/>
    <property type="match status" value="1"/>
</dbReference>
<feature type="region of interest" description="Disordered" evidence="1">
    <location>
        <begin position="245"/>
        <end position="270"/>
    </location>
</feature>
<organism evidence="2 3">
    <name type="scientific">Lepeophtheirus salmonis</name>
    <name type="common">Salmon louse</name>
    <name type="synonym">Caligus salmonis</name>
    <dbReference type="NCBI Taxonomy" id="72036"/>
    <lineage>
        <taxon>Eukaryota</taxon>
        <taxon>Metazoa</taxon>
        <taxon>Ecdysozoa</taxon>
        <taxon>Arthropoda</taxon>
        <taxon>Crustacea</taxon>
        <taxon>Multicrustacea</taxon>
        <taxon>Hexanauplia</taxon>
        <taxon>Copepoda</taxon>
        <taxon>Siphonostomatoida</taxon>
        <taxon>Caligidae</taxon>
        <taxon>Lepeophtheirus</taxon>
    </lineage>
</organism>
<feature type="compositionally biased region" description="Polar residues" evidence="1">
    <location>
        <begin position="55"/>
        <end position="69"/>
    </location>
</feature>
<evidence type="ECO:0000313" key="3">
    <source>
        <dbReference type="Proteomes" id="UP000675881"/>
    </source>
</evidence>
<feature type="compositionally biased region" description="Low complexity" evidence="1">
    <location>
        <begin position="80"/>
        <end position="98"/>
    </location>
</feature>
<dbReference type="Gene3D" id="2.30.29.30">
    <property type="entry name" value="Pleckstrin-homology domain (PH domain)/Phosphotyrosine-binding domain (PTB)"/>
    <property type="match status" value="1"/>
</dbReference>
<dbReference type="OrthoDB" id="5914531at2759"/>
<dbReference type="Gene3D" id="3.30.505.10">
    <property type="entry name" value="SH2 domain"/>
    <property type="match status" value="1"/>
</dbReference>
<evidence type="ECO:0000313" key="2">
    <source>
        <dbReference type="EMBL" id="CAF3007027.1"/>
    </source>
</evidence>
<dbReference type="GO" id="GO:0035556">
    <property type="term" value="P:intracellular signal transduction"/>
    <property type="evidence" value="ECO:0007669"/>
    <property type="project" value="InterPro"/>
</dbReference>
<gene>
    <name evidence="2" type="ORF">LSAA_13476</name>
</gene>
<feature type="region of interest" description="Disordered" evidence="1">
    <location>
        <begin position="30"/>
        <end position="69"/>
    </location>
</feature>
<dbReference type="Proteomes" id="UP000675881">
    <property type="component" value="Chromosome 7"/>
</dbReference>
<dbReference type="PANTHER" id="PTHR10337">
    <property type="entry name" value="SHC TRANSFORMING PROTEIN"/>
    <property type="match status" value="1"/>
</dbReference>
<dbReference type="InterPro" id="IPR036860">
    <property type="entry name" value="SH2_dom_sf"/>
</dbReference>
<protein>
    <submittedName>
        <fullName evidence="2">SHC1</fullName>
    </submittedName>
</protein>
<feature type="region of interest" description="Disordered" evidence="1">
    <location>
        <begin position="463"/>
        <end position="500"/>
    </location>
</feature>
<dbReference type="PROSITE" id="PS01179">
    <property type="entry name" value="PID"/>
    <property type="match status" value="1"/>
</dbReference>
<feature type="compositionally biased region" description="Low complexity" evidence="1">
    <location>
        <begin position="150"/>
        <end position="167"/>
    </location>
</feature>
<dbReference type="Pfam" id="PF00017">
    <property type="entry name" value="SH2"/>
    <property type="match status" value="1"/>
</dbReference>
<feature type="compositionally biased region" description="Low complexity" evidence="1">
    <location>
        <begin position="127"/>
        <end position="141"/>
    </location>
</feature>
<dbReference type="InterPro" id="IPR006020">
    <property type="entry name" value="PTB/PI_dom"/>
</dbReference>
<dbReference type="SUPFAM" id="SSF55550">
    <property type="entry name" value="SH2 domain"/>
    <property type="match status" value="1"/>
</dbReference>
<reference evidence="2" key="1">
    <citation type="submission" date="2021-02" db="EMBL/GenBank/DDBJ databases">
        <authorList>
            <person name="Bekaert M."/>
        </authorList>
    </citation>
    <scope>NUCLEOTIDE SEQUENCE</scope>
    <source>
        <strain evidence="2">IoA-00</strain>
    </source>
</reference>